<dbReference type="InterPro" id="IPR020843">
    <property type="entry name" value="ER"/>
</dbReference>
<name>A0A9X2SBF1_9BACL</name>
<feature type="domain" description="Enoyl reductase (ER)" evidence="5">
    <location>
        <begin position="7"/>
        <end position="341"/>
    </location>
</feature>
<dbReference type="Pfam" id="PF00107">
    <property type="entry name" value="ADH_zinc_N"/>
    <property type="match status" value="1"/>
</dbReference>
<comment type="cofactor">
    <cofactor evidence="4">
        <name>Zn(2+)</name>
        <dbReference type="ChEBI" id="CHEBI:29105"/>
    </cofactor>
</comment>
<evidence type="ECO:0000256" key="1">
    <source>
        <dbReference type="ARBA" id="ARBA00022723"/>
    </source>
</evidence>
<dbReference type="EMBL" id="JANIPJ010000008">
    <property type="protein sequence ID" value="MCR2804772.1"/>
    <property type="molecule type" value="Genomic_DNA"/>
</dbReference>
<dbReference type="Gene3D" id="3.40.50.720">
    <property type="entry name" value="NAD(P)-binding Rossmann-like Domain"/>
    <property type="match status" value="1"/>
</dbReference>
<dbReference type="GO" id="GO:0008270">
    <property type="term" value="F:zinc ion binding"/>
    <property type="evidence" value="ECO:0007669"/>
    <property type="project" value="InterPro"/>
</dbReference>
<dbReference type="Gene3D" id="3.90.180.10">
    <property type="entry name" value="Medium-chain alcohol dehydrogenases, catalytic domain"/>
    <property type="match status" value="1"/>
</dbReference>
<dbReference type="Proteomes" id="UP001141950">
    <property type="component" value="Unassembled WGS sequence"/>
</dbReference>
<comment type="similarity">
    <text evidence="4">Belongs to the zinc-containing alcohol dehydrogenase family.</text>
</comment>
<reference evidence="6" key="1">
    <citation type="submission" date="2022-08" db="EMBL/GenBank/DDBJ databases">
        <title>The genomic sequence of strain Paenibacillus sp. SCIV0701.</title>
        <authorList>
            <person name="Zhao H."/>
        </authorList>
    </citation>
    <scope>NUCLEOTIDE SEQUENCE</scope>
    <source>
        <strain evidence="6">SCIV0701</strain>
    </source>
</reference>
<dbReference type="SUPFAM" id="SSF50129">
    <property type="entry name" value="GroES-like"/>
    <property type="match status" value="1"/>
</dbReference>
<keyword evidence="1 4" id="KW-0479">Metal-binding</keyword>
<evidence type="ECO:0000259" key="5">
    <source>
        <dbReference type="SMART" id="SM00829"/>
    </source>
</evidence>
<dbReference type="InterPro" id="IPR050129">
    <property type="entry name" value="Zn_alcohol_dh"/>
</dbReference>
<proteinExistence type="inferred from homology"/>
<dbReference type="InterPro" id="IPR036291">
    <property type="entry name" value="NAD(P)-bd_dom_sf"/>
</dbReference>
<dbReference type="SUPFAM" id="SSF51735">
    <property type="entry name" value="NAD(P)-binding Rossmann-fold domains"/>
    <property type="match status" value="1"/>
</dbReference>
<dbReference type="GO" id="GO:0016491">
    <property type="term" value="F:oxidoreductase activity"/>
    <property type="evidence" value="ECO:0007669"/>
    <property type="project" value="UniProtKB-KW"/>
</dbReference>
<keyword evidence="7" id="KW-1185">Reference proteome</keyword>
<dbReference type="PANTHER" id="PTHR43401">
    <property type="entry name" value="L-THREONINE 3-DEHYDROGENASE"/>
    <property type="match status" value="1"/>
</dbReference>
<dbReference type="PROSITE" id="PS00059">
    <property type="entry name" value="ADH_ZINC"/>
    <property type="match status" value="1"/>
</dbReference>
<comment type="caution">
    <text evidence="6">The sequence shown here is derived from an EMBL/GenBank/DDBJ whole genome shotgun (WGS) entry which is preliminary data.</text>
</comment>
<dbReference type="InterPro" id="IPR013149">
    <property type="entry name" value="ADH-like_C"/>
</dbReference>
<sequence length="350" mass="38211">MKALVIRSPHHMQLEEMEAQPLGPHDVRVRSKAVGICGTDLEIYEGQISSDFVKYPVVPGHEWSGMVVECGSEVTSVRPGDRVIAEGLLSCGSCAYCREGRTNLCHQYDQLGFTRPGGGAELVIVPARAVHRIPNEVSYEAAVLIEPAATVLRGIMKTPLQPGMKAVIIGPGTLGLLTVQLLKAFGVDAICLIGRRNEQLELGRSIGASHFVNSRIMDVHAAIQVWTEGQGADLIVETSGSEEAVRLSMELARSGGHIVLTGVAGTGKKLVVESDYMMLRDLTVHGIFSYTTKSWHQALRLLEARKLELEALITHRFSIDQYEEAFEALRNKTKPTVKIVMLHDGEELSP</sequence>
<evidence type="ECO:0000256" key="2">
    <source>
        <dbReference type="ARBA" id="ARBA00022833"/>
    </source>
</evidence>
<dbReference type="PANTHER" id="PTHR43401:SF2">
    <property type="entry name" value="L-THREONINE 3-DEHYDROGENASE"/>
    <property type="match status" value="1"/>
</dbReference>
<protein>
    <submittedName>
        <fullName evidence="6">Alcohol dehydrogenase catalytic domain-containing protein</fullName>
    </submittedName>
</protein>
<dbReference type="Pfam" id="PF08240">
    <property type="entry name" value="ADH_N"/>
    <property type="match status" value="1"/>
</dbReference>
<evidence type="ECO:0000256" key="3">
    <source>
        <dbReference type="ARBA" id="ARBA00023002"/>
    </source>
</evidence>
<accession>A0A9X2SBF1</accession>
<gene>
    <name evidence="6" type="ORF">NQZ67_12865</name>
</gene>
<dbReference type="InterPro" id="IPR013154">
    <property type="entry name" value="ADH-like_N"/>
</dbReference>
<dbReference type="AlphaFoldDB" id="A0A9X2SBF1"/>
<evidence type="ECO:0000313" key="6">
    <source>
        <dbReference type="EMBL" id="MCR2804772.1"/>
    </source>
</evidence>
<dbReference type="InterPro" id="IPR011032">
    <property type="entry name" value="GroES-like_sf"/>
</dbReference>
<dbReference type="InterPro" id="IPR002328">
    <property type="entry name" value="ADH_Zn_CS"/>
</dbReference>
<dbReference type="SMART" id="SM00829">
    <property type="entry name" value="PKS_ER"/>
    <property type="match status" value="1"/>
</dbReference>
<keyword evidence="2 4" id="KW-0862">Zinc</keyword>
<evidence type="ECO:0000256" key="4">
    <source>
        <dbReference type="RuleBase" id="RU361277"/>
    </source>
</evidence>
<keyword evidence="3" id="KW-0560">Oxidoreductase</keyword>
<evidence type="ECO:0000313" key="7">
    <source>
        <dbReference type="Proteomes" id="UP001141950"/>
    </source>
</evidence>
<dbReference type="RefSeq" id="WP_257446087.1">
    <property type="nucleotide sequence ID" value="NZ_JANIPJ010000008.1"/>
</dbReference>
<organism evidence="6 7">
    <name type="scientific">Paenibacillus soyae</name>
    <dbReference type="NCBI Taxonomy" id="2969249"/>
    <lineage>
        <taxon>Bacteria</taxon>
        <taxon>Bacillati</taxon>
        <taxon>Bacillota</taxon>
        <taxon>Bacilli</taxon>
        <taxon>Bacillales</taxon>
        <taxon>Paenibacillaceae</taxon>
        <taxon>Paenibacillus</taxon>
    </lineage>
</organism>